<dbReference type="SUPFAM" id="SSF50630">
    <property type="entry name" value="Acid proteases"/>
    <property type="match status" value="1"/>
</dbReference>
<dbReference type="EnsemblProtists" id="EOD10674">
    <property type="protein sequence ID" value="EOD10674"/>
    <property type="gene ID" value="EMIHUDRAFT_105113"/>
</dbReference>
<dbReference type="eggNOG" id="ENOG502S3QI">
    <property type="taxonomic scope" value="Eukaryota"/>
</dbReference>
<evidence type="ECO:0000313" key="2">
    <source>
        <dbReference type="Proteomes" id="UP000013827"/>
    </source>
</evidence>
<reference evidence="1" key="2">
    <citation type="submission" date="2024-10" db="UniProtKB">
        <authorList>
            <consortium name="EnsemblProtists"/>
        </authorList>
    </citation>
    <scope>IDENTIFICATION</scope>
</reference>
<dbReference type="PaxDb" id="2903-EOD10674"/>
<proteinExistence type="predicted"/>
<dbReference type="InterPro" id="IPR001969">
    <property type="entry name" value="Aspartic_peptidase_AS"/>
</dbReference>
<dbReference type="GO" id="GO:0004190">
    <property type="term" value="F:aspartic-type endopeptidase activity"/>
    <property type="evidence" value="ECO:0007669"/>
    <property type="project" value="InterPro"/>
</dbReference>
<dbReference type="RefSeq" id="XP_005763103.1">
    <property type="nucleotide sequence ID" value="XM_005763046.1"/>
</dbReference>
<keyword evidence="2" id="KW-1185">Reference proteome</keyword>
<dbReference type="HOGENOM" id="CLU_676940_0_0_1"/>
<name>A0A0D3IHD9_EMIH1</name>
<dbReference type="InterPro" id="IPR021109">
    <property type="entry name" value="Peptidase_aspartic_dom_sf"/>
</dbReference>
<dbReference type="AlphaFoldDB" id="A0A0D3IHD9"/>
<dbReference type="Proteomes" id="UP000013827">
    <property type="component" value="Unassembled WGS sequence"/>
</dbReference>
<protein>
    <recommendedName>
        <fullName evidence="3">Peptidase A1 domain-containing protein</fullName>
    </recommendedName>
</protein>
<sequence length="429" mass="46110">MKTPRRRLLRSAVAAGLAVQQGPAIRTGAITANNGGVALSAEEQVSRGLPTVSSSDPFRLVGARSRPLESLVEVPLSLCGGAYCITYTIDNQPFRAVVDTGSPFLLVEGARPDGTCGQAANAQRWGCYKGAARGTGLPDTDELFGGEDVGVQWRQGAFALRNASSGGGLAIDDAIFGRINSYEGKGGGGAVFLGFAKRRLPRIRPTLLEQTGVAALRFDFPGRRMQLSPVPLIGWREDALRLIDLRPRGTPIANYACRVERLVVNGCLVPLDRPCVAVIDTGTTGLSVSEDLYDSGILPVPVREAQIEMRTERGGVAVLEASVRRRRRPYPGVPTIEQPLSAEEYEEFPLVVSPVPVPWFEPGFGEACADGEPFQCDGTPIGTRRSYLSTLLQRVDGLGEKPHVLFVGAAFLWPRQITIDVDACRMLIV</sequence>
<dbReference type="KEGG" id="ehx:EMIHUDRAFT_105113"/>
<evidence type="ECO:0000313" key="1">
    <source>
        <dbReference type="EnsemblProtists" id="EOD10674"/>
    </source>
</evidence>
<accession>A0A0D3IHD9</accession>
<dbReference type="PROSITE" id="PS00141">
    <property type="entry name" value="ASP_PROTEASE"/>
    <property type="match status" value="1"/>
</dbReference>
<dbReference type="GO" id="GO:0006508">
    <property type="term" value="P:proteolysis"/>
    <property type="evidence" value="ECO:0007669"/>
    <property type="project" value="InterPro"/>
</dbReference>
<reference evidence="2" key="1">
    <citation type="journal article" date="2013" name="Nature">
        <title>Pan genome of the phytoplankton Emiliania underpins its global distribution.</title>
        <authorList>
            <person name="Read B.A."/>
            <person name="Kegel J."/>
            <person name="Klute M.J."/>
            <person name="Kuo A."/>
            <person name="Lefebvre S.C."/>
            <person name="Maumus F."/>
            <person name="Mayer C."/>
            <person name="Miller J."/>
            <person name="Monier A."/>
            <person name="Salamov A."/>
            <person name="Young J."/>
            <person name="Aguilar M."/>
            <person name="Claverie J.M."/>
            <person name="Frickenhaus S."/>
            <person name="Gonzalez K."/>
            <person name="Herman E.K."/>
            <person name="Lin Y.C."/>
            <person name="Napier J."/>
            <person name="Ogata H."/>
            <person name="Sarno A.F."/>
            <person name="Shmutz J."/>
            <person name="Schroeder D."/>
            <person name="de Vargas C."/>
            <person name="Verret F."/>
            <person name="von Dassow P."/>
            <person name="Valentin K."/>
            <person name="Van de Peer Y."/>
            <person name="Wheeler G."/>
            <person name="Dacks J.B."/>
            <person name="Delwiche C.F."/>
            <person name="Dyhrman S.T."/>
            <person name="Glockner G."/>
            <person name="John U."/>
            <person name="Richards T."/>
            <person name="Worden A.Z."/>
            <person name="Zhang X."/>
            <person name="Grigoriev I.V."/>
            <person name="Allen A.E."/>
            <person name="Bidle K."/>
            <person name="Borodovsky M."/>
            <person name="Bowler C."/>
            <person name="Brownlee C."/>
            <person name="Cock J.M."/>
            <person name="Elias M."/>
            <person name="Gladyshev V.N."/>
            <person name="Groth M."/>
            <person name="Guda C."/>
            <person name="Hadaegh A."/>
            <person name="Iglesias-Rodriguez M.D."/>
            <person name="Jenkins J."/>
            <person name="Jones B.M."/>
            <person name="Lawson T."/>
            <person name="Leese F."/>
            <person name="Lindquist E."/>
            <person name="Lobanov A."/>
            <person name="Lomsadze A."/>
            <person name="Malik S.B."/>
            <person name="Marsh M.E."/>
            <person name="Mackinder L."/>
            <person name="Mock T."/>
            <person name="Mueller-Roeber B."/>
            <person name="Pagarete A."/>
            <person name="Parker M."/>
            <person name="Probert I."/>
            <person name="Quesneville H."/>
            <person name="Raines C."/>
            <person name="Rensing S.A."/>
            <person name="Riano-Pachon D.M."/>
            <person name="Richier S."/>
            <person name="Rokitta S."/>
            <person name="Shiraiwa Y."/>
            <person name="Soanes D.M."/>
            <person name="van der Giezen M."/>
            <person name="Wahlund T.M."/>
            <person name="Williams B."/>
            <person name="Wilson W."/>
            <person name="Wolfe G."/>
            <person name="Wurch L.L."/>
        </authorList>
    </citation>
    <scope>NUCLEOTIDE SEQUENCE</scope>
</reference>
<dbReference type="GeneID" id="17256897"/>
<evidence type="ECO:0008006" key="3">
    <source>
        <dbReference type="Google" id="ProtNLM"/>
    </source>
</evidence>
<organism evidence="1 2">
    <name type="scientific">Emiliania huxleyi (strain CCMP1516)</name>
    <dbReference type="NCBI Taxonomy" id="280463"/>
    <lineage>
        <taxon>Eukaryota</taxon>
        <taxon>Haptista</taxon>
        <taxon>Haptophyta</taxon>
        <taxon>Prymnesiophyceae</taxon>
        <taxon>Isochrysidales</taxon>
        <taxon>Noelaerhabdaceae</taxon>
        <taxon>Emiliania</taxon>
    </lineage>
</organism>